<keyword evidence="4" id="KW-0349">Heme</keyword>
<dbReference type="GO" id="GO:0016020">
    <property type="term" value="C:membrane"/>
    <property type="evidence" value="ECO:0007669"/>
    <property type="project" value="UniProtKB-SubCell"/>
</dbReference>
<evidence type="ECO:0000313" key="10">
    <source>
        <dbReference type="EMBL" id="APX89079.1"/>
    </source>
</evidence>
<evidence type="ECO:0000256" key="4">
    <source>
        <dbReference type="ARBA" id="ARBA00022617"/>
    </source>
</evidence>
<evidence type="ECO:0000256" key="9">
    <source>
        <dbReference type="ARBA" id="ARBA00023136"/>
    </source>
</evidence>
<name>A0A1U7DGQ2_9RHOB</name>
<dbReference type="STRING" id="1267768.BV394_04550"/>
<keyword evidence="9" id="KW-0472">Membrane</keyword>
<dbReference type="Pfam" id="PF01127">
    <property type="entry name" value="Sdh_cyt"/>
    <property type="match status" value="1"/>
</dbReference>
<dbReference type="InterPro" id="IPR000701">
    <property type="entry name" value="SuccDH_FuR_B_TM-su"/>
</dbReference>
<dbReference type="Proteomes" id="UP000187266">
    <property type="component" value="Chromosome"/>
</dbReference>
<comment type="cofactor">
    <cofactor evidence="1">
        <name>heme</name>
        <dbReference type="ChEBI" id="CHEBI:30413"/>
    </cofactor>
</comment>
<keyword evidence="11" id="KW-1185">Reference proteome</keyword>
<dbReference type="RefSeq" id="WP_076979102.1">
    <property type="nucleotide sequence ID" value="NZ_CP019124.1"/>
</dbReference>
<protein>
    <submittedName>
        <fullName evidence="10">Succinate dehydrogenase</fullName>
    </submittedName>
</protein>
<evidence type="ECO:0000256" key="8">
    <source>
        <dbReference type="ARBA" id="ARBA00023004"/>
    </source>
</evidence>
<dbReference type="GO" id="GO:0046872">
    <property type="term" value="F:metal ion binding"/>
    <property type="evidence" value="ECO:0007669"/>
    <property type="project" value="UniProtKB-KW"/>
</dbReference>
<comment type="function">
    <text evidence="2">Membrane-anchoring subunit of succinate dehydrogenase (SDH).</text>
</comment>
<gene>
    <name evidence="10" type="ORF">BV394_04550</name>
</gene>
<sequence length="114" mass="12581">MRIRPHRSHPLWLAFLLHRISGLGLALFLPAHFYVLAMAVSRPADLDGFLALTDSPLVKFAEFGLVFLLAVHIFGGLRLMALEWLPWTGWQKTLAASAVGLAFLVSGTFLLQAV</sequence>
<evidence type="ECO:0000256" key="2">
    <source>
        <dbReference type="ARBA" id="ARBA00004050"/>
    </source>
</evidence>
<dbReference type="Gene3D" id="1.20.1300.10">
    <property type="entry name" value="Fumarate reductase/succinate dehydrogenase, transmembrane subunit"/>
    <property type="match status" value="1"/>
</dbReference>
<dbReference type="OrthoDB" id="7364127at2"/>
<keyword evidence="8" id="KW-0408">Iron</keyword>
<evidence type="ECO:0000256" key="3">
    <source>
        <dbReference type="ARBA" id="ARBA00004370"/>
    </source>
</evidence>
<dbReference type="AlphaFoldDB" id="A0A1U7DGQ2"/>
<accession>A0A2M9DEY4</accession>
<dbReference type="InterPro" id="IPR039023">
    <property type="entry name" value="SdhC_prok"/>
</dbReference>
<keyword evidence="7" id="KW-1133">Transmembrane helix</keyword>
<dbReference type="PANTHER" id="PTHR41910:SF1">
    <property type="entry name" value="SUCCINATE DEHYDROGENASE HYDROPHOBIC MEMBRANE ANCHOR SUBUNIT"/>
    <property type="match status" value="1"/>
</dbReference>
<comment type="subcellular location">
    <subcellularLocation>
        <location evidence="3">Membrane</location>
    </subcellularLocation>
</comment>
<proteinExistence type="predicted"/>
<accession>A0A1U7DGQ2</accession>
<evidence type="ECO:0000256" key="7">
    <source>
        <dbReference type="ARBA" id="ARBA00022989"/>
    </source>
</evidence>
<evidence type="ECO:0000256" key="5">
    <source>
        <dbReference type="ARBA" id="ARBA00022692"/>
    </source>
</evidence>
<dbReference type="PANTHER" id="PTHR41910">
    <property type="entry name" value="SUCCINATE DEHYDROGENASE 2 MEMBRANE SUBUNIT SDHC"/>
    <property type="match status" value="1"/>
</dbReference>
<keyword evidence="5" id="KW-0812">Transmembrane</keyword>
<evidence type="ECO:0000256" key="1">
    <source>
        <dbReference type="ARBA" id="ARBA00001971"/>
    </source>
</evidence>
<evidence type="ECO:0000256" key="6">
    <source>
        <dbReference type="ARBA" id="ARBA00022723"/>
    </source>
</evidence>
<dbReference type="SUPFAM" id="SSF81343">
    <property type="entry name" value="Fumarate reductase respiratory complex transmembrane subunits"/>
    <property type="match status" value="1"/>
</dbReference>
<dbReference type="EMBL" id="CP019124">
    <property type="protein sequence ID" value="APX89079.1"/>
    <property type="molecule type" value="Genomic_DNA"/>
</dbReference>
<organism evidence="10 11">
    <name type="scientific">Brevirhabdus pacifica</name>
    <dbReference type="NCBI Taxonomy" id="1267768"/>
    <lineage>
        <taxon>Bacteria</taxon>
        <taxon>Pseudomonadati</taxon>
        <taxon>Pseudomonadota</taxon>
        <taxon>Alphaproteobacteria</taxon>
        <taxon>Rhodobacterales</taxon>
        <taxon>Paracoccaceae</taxon>
        <taxon>Brevirhabdus</taxon>
    </lineage>
</organism>
<reference evidence="10 11" key="1">
    <citation type="submission" date="2017-01" db="EMBL/GenBank/DDBJ databases">
        <title>Genomic analysis of Xuhuaishuia manganoxidans DY6-4.</title>
        <authorList>
            <person name="Wang X."/>
        </authorList>
    </citation>
    <scope>NUCLEOTIDE SEQUENCE [LARGE SCALE GENOMIC DNA]</scope>
    <source>
        <strain evidence="10 11">DY6-4</strain>
    </source>
</reference>
<dbReference type="InterPro" id="IPR034804">
    <property type="entry name" value="SQR/QFR_C/D"/>
</dbReference>
<evidence type="ECO:0000313" key="11">
    <source>
        <dbReference type="Proteomes" id="UP000187266"/>
    </source>
</evidence>
<keyword evidence="6" id="KW-0479">Metal-binding</keyword>